<dbReference type="PANTHER" id="PTHR32419">
    <property type="entry name" value="GLUTATHIONYL-HYDROQUINONE REDUCTASE"/>
    <property type="match status" value="1"/>
</dbReference>
<evidence type="ECO:0000256" key="3">
    <source>
        <dbReference type="PIRSR" id="PIRSR015753-3"/>
    </source>
</evidence>
<dbReference type="AlphaFoldDB" id="A0A1H3B4I4"/>
<dbReference type="InterPro" id="IPR004045">
    <property type="entry name" value="Glutathione_S-Trfase_N"/>
</dbReference>
<dbReference type="GO" id="GO:0004364">
    <property type="term" value="F:glutathione transferase activity"/>
    <property type="evidence" value="ECO:0007669"/>
    <property type="project" value="InterPro"/>
</dbReference>
<evidence type="ECO:0000256" key="2">
    <source>
        <dbReference type="PIRSR" id="PIRSR015753-2"/>
    </source>
</evidence>
<reference evidence="6" key="1">
    <citation type="submission" date="2016-10" db="EMBL/GenBank/DDBJ databases">
        <authorList>
            <person name="Varghese N."/>
            <person name="Submissions S."/>
        </authorList>
    </citation>
    <scope>NUCLEOTIDE SEQUENCE [LARGE SCALE GENOMIC DNA]</scope>
    <source>
        <strain evidence="6">DSM 217</strain>
    </source>
</reference>
<name>A0A1H3B4I4_THIRO</name>
<dbReference type="Pfam" id="PF13410">
    <property type="entry name" value="GST_C_2"/>
    <property type="match status" value="1"/>
</dbReference>
<dbReference type="STRING" id="1058.SAMN05421783_12256"/>
<keyword evidence="6" id="KW-1185">Reference proteome</keyword>
<dbReference type="OrthoDB" id="9769158at2"/>
<dbReference type="GO" id="GO:0005737">
    <property type="term" value="C:cytoplasm"/>
    <property type="evidence" value="ECO:0007669"/>
    <property type="project" value="TreeGrafter"/>
</dbReference>
<protein>
    <submittedName>
        <fullName evidence="5">Putative glutathione S-transferase</fullName>
    </submittedName>
</protein>
<feature type="site" description="Lowers pKa of active site Cys" evidence="3">
    <location>
        <position position="283"/>
    </location>
</feature>
<dbReference type="EMBL" id="FNNZ01000022">
    <property type="protein sequence ID" value="SDX35969.1"/>
    <property type="molecule type" value="Genomic_DNA"/>
</dbReference>
<dbReference type="CDD" id="cd03190">
    <property type="entry name" value="GST_C_Omega_like"/>
    <property type="match status" value="1"/>
</dbReference>
<dbReference type="PROSITE" id="PS50405">
    <property type="entry name" value="GST_CTER"/>
    <property type="match status" value="1"/>
</dbReference>
<dbReference type="SFLD" id="SFLDG01148">
    <property type="entry name" value="Xi_(cytGST)"/>
    <property type="match status" value="1"/>
</dbReference>
<organism evidence="5 6">
    <name type="scientific">Thiocapsa roseopersicina</name>
    <dbReference type="NCBI Taxonomy" id="1058"/>
    <lineage>
        <taxon>Bacteria</taxon>
        <taxon>Pseudomonadati</taxon>
        <taxon>Pseudomonadota</taxon>
        <taxon>Gammaproteobacteria</taxon>
        <taxon>Chromatiales</taxon>
        <taxon>Chromatiaceae</taxon>
        <taxon>Thiocapsa</taxon>
    </lineage>
</organism>
<dbReference type="InterPro" id="IPR036249">
    <property type="entry name" value="Thioredoxin-like_sf"/>
</dbReference>
<sequence>MTDADIDTGEFIRWESGFRNWVTPDGSPGPSGEGGFEAEPGRYHLYVSYACPWAHRTLIFRALKGLEDAISVSVVHPVMPPESWVFGDYPGTTPDQVHGFDTLRQLYEHSAPGFDGVVTVPVLYDTQGDVIVNNESAEIIRMLNSAFDAWGRADLDFYPAELHEEIDAVNALVYENLNNGVYRTGFATTQSAYEVAFDRLFETLDALEARLARQRYLVGDRITEADWRLFTTLVRFDPVYHGHFKCNQRRLVDYPSLWAYTRELYQVPGVAQTVNMDHIKLHYYGSHKQINPNGIVPKGPALDFTVPHGRDWLGGGGRPDGEKGEK</sequence>
<feature type="domain" description="GST C-terminal" evidence="4">
    <location>
        <begin position="148"/>
        <end position="283"/>
    </location>
</feature>
<feature type="active site" description="Proton donor/acceptor" evidence="1">
    <location>
        <position position="182"/>
    </location>
</feature>
<dbReference type="PANTHER" id="PTHR32419:SF6">
    <property type="entry name" value="GLUTATHIONE S-TRANSFERASE OMEGA-LIKE 1-RELATED"/>
    <property type="match status" value="1"/>
</dbReference>
<dbReference type="SUPFAM" id="SSF52833">
    <property type="entry name" value="Thioredoxin-like"/>
    <property type="match status" value="1"/>
</dbReference>
<keyword evidence="5" id="KW-0808">Transferase</keyword>
<dbReference type="InterPro" id="IPR016639">
    <property type="entry name" value="GST_Omega/GSH"/>
</dbReference>
<evidence type="ECO:0000313" key="6">
    <source>
        <dbReference type="Proteomes" id="UP000198816"/>
    </source>
</evidence>
<dbReference type="PIRSF" id="PIRSF015753">
    <property type="entry name" value="GST"/>
    <property type="match status" value="1"/>
</dbReference>
<feature type="binding site" evidence="2">
    <location>
        <begin position="135"/>
        <end position="136"/>
    </location>
    <ligand>
        <name>glutathione</name>
        <dbReference type="ChEBI" id="CHEBI:57925"/>
    </ligand>
</feature>
<dbReference type="InterPro" id="IPR010987">
    <property type="entry name" value="Glutathione-S-Trfase_C-like"/>
</dbReference>
<accession>A0A1H3B4I4</accession>
<dbReference type="RefSeq" id="WP_093036104.1">
    <property type="nucleotide sequence ID" value="NZ_FNNZ01000022.1"/>
</dbReference>
<dbReference type="InterPro" id="IPR047047">
    <property type="entry name" value="GST_Omega-like_C"/>
</dbReference>
<dbReference type="Pfam" id="PF13409">
    <property type="entry name" value="GST_N_2"/>
    <property type="match status" value="1"/>
</dbReference>
<feature type="binding site" evidence="2">
    <location>
        <position position="84"/>
    </location>
    <ligand>
        <name>glutathione</name>
        <dbReference type="ChEBI" id="CHEBI:57925"/>
    </ligand>
</feature>
<evidence type="ECO:0000313" key="5">
    <source>
        <dbReference type="EMBL" id="SDX35969.1"/>
    </source>
</evidence>
<feature type="site" description="Lowers pKa of active site Cys" evidence="3">
    <location>
        <position position="240"/>
    </location>
</feature>
<dbReference type="SUPFAM" id="SSF47616">
    <property type="entry name" value="GST C-terminal domain-like"/>
    <property type="match status" value="1"/>
</dbReference>
<dbReference type="Gene3D" id="3.40.30.10">
    <property type="entry name" value="Glutaredoxin"/>
    <property type="match status" value="1"/>
</dbReference>
<evidence type="ECO:0000256" key="1">
    <source>
        <dbReference type="PIRSR" id="PIRSR015753-1"/>
    </source>
</evidence>
<proteinExistence type="predicted"/>
<feature type="active site" description="Nucleophile" evidence="1">
    <location>
        <position position="51"/>
    </location>
</feature>
<dbReference type="Gene3D" id="1.20.1050.10">
    <property type="match status" value="1"/>
</dbReference>
<dbReference type="Proteomes" id="UP000198816">
    <property type="component" value="Unassembled WGS sequence"/>
</dbReference>
<dbReference type="SFLD" id="SFLDG01206">
    <property type="entry name" value="Xi.1"/>
    <property type="match status" value="1"/>
</dbReference>
<dbReference type="SFLD" id="SFLDS00019">
    <property type="entry name" value="Glutathione_Transferase_(cytos"/>
    <property type="match status" value="1"/>
</dbReference>
<dbReference type="InterPro" id="IPR036282">
    <property type="entry name" value="Glutathione-S-Trfase_C_sf"/>
</dbReference>
<evidence type="ECO:0000259" key="4">
    <source>
        <dbReference type="PROSITE" id="PS50405"/>
    </source>
</evidence>
<dbReference type="InterPro" id="IPR040079">
    <property type="entry name" value="Glutathione_S-Trfase"/>
</dbReference>
<gene>
    <name evidence="5" type="ORF">SAMN05421783_12256</name>
</gene>